<keyword evidence="2" id="KW-1185">Reference proteome</keyword>
<sequence length="228" mass="25513">MSFDAGLVRRVQRPRKVGQETDEEKANRLWAQEAETNAQKLCNHLEANAFQEFGLGTVEPGGPLEEYKELLSTGLQTQDMPHPLVWDQSLLLKQSGLNTSPRSWQNVYKECAEATKCGVLILAGEPQYFLKWVSSAACQDEVKLVDDPSRFEAVARMEQVDSQKVENSLSQFVEEILAESDGAFMKMIVLECTELPHYAARLRRVSGLPVLDLVTCANFFAKVLVGSF</sequence>
<gene>
    <name evidence="1" type="primary">ALMA1</name>
    <name evidence="1" type="ORF">SNEC2469_LOCUS22075</name>
</gene>
<dbReference type="OrthoDB" id="412093at2759"/>
<dbReference type="EMBL" id="CAJNJA010039702">
    <property type="protein sequence ID" value="CAE7759243.1"/>
    <property type="molecule type" value="Genomic_DNA"/>
</dbReference>
<reference evidence="1" key="1">
    <citation type="submission" date="2021-02" db="EMBL/GenBank/DDBJ databases">
        <authorList>
            <person name="Dougan E. K."/>
            <person name="Rhodes N."/>
            <person name="Thang M."/>
            <person name="Chan C."/>
        </authorList>
    </citation>
    <scope>NUCLEOTIDE SEQUENCE</scope>
</reference>
<name>A0A812Y3L0_9DINO</name>
<protein>
    <submittedName>
        <fullName evidence="1">ALMA1 protein</fullName>
    </submittedName>
</protein>
<comment type="caution">
    <text evidence="1">The sequence shown here is derived from an EMBL/GenBank/DDBJ whole genome shotgun (WGS) entry which is preliminary data.</text>
</comment>
<dbReference type="Proteomes" id="UP000601435">
    <property type="component" value="Unassembled WGS sequence"/>
</dbReference>
<organism evidence="1 2">
    <name type="scientific">Symbiodinium necroappetens</name>
    <dbReference type="NCBI Taxonomy" id="1628268"/>
    <lineage>
        <taxon>Eukaryota</taxon>
        <taxon>Sar</taxon>
        <taxon>Alveolata</taxon>
        <taxon>Dinophyceae</taxon>
        <taxon>Suessiales</taxon>
        <taxon>Symbiodiniaceae</taxon>
        <taxon>Symbiodinium</taxon>
    </lineage>
</organism>
<dbReference type="AlphaFoldDB" id="A0A812Y3L0"/>
<accession>A0A812Y3L0</accession>
<evidence type="ECO:0000313" key="2">
    <source>
        <dbReference type="Proteomes" id="UP000601435"/>
    </source>
</evidence>
<proteinExistence type="predicted"/>
<evidence type="ECO:0000313" key="1">
    <source>
        <dbReference type="EMBL" id="CAE7759243.1"/>
    </source>
</evidence>